<organism evidence="1">
    <name type="scientific">Zea mays</name>
    <name type="common">Maize</name>
    <dbReference type="NCBI Taxonomy" id="4577"/>
    <lineage>
        <taxon>Eukaryota</taxon>
        <taxon>Viridiplantae</taxon>
        <taxon>Streptophyta</taxon>
        <taxon>Embryophyta</taxon>
        <taxon>Tracheophyta</taxon>
        <taxon>Spermatophyta</taxon>
        <taxon>Magnoliopsida</taxon>
        <taxon>Liliopsida</taxon>
        <taxon>Poales</taxon>
        <taxon>Poaceae</taxon>
        <taxon>PACMAD clade</taxon>
        <taxon>Panicoideae</taxon>
        <taxon>Andropogonodae</taxon>
        <taxon>Andropogoneae</taxon>
        <taxon>Tripsacinae</taxon>
        <taxon>Zea</taxon>
    </lineage>
</organism>
<proteinExistence type="evidence at transcript level"/>
<reference evidence="1" key="1">
    <citation type="journal article" date="2009" name="PLoS Genet.">
        <title>Sequencing, mapping, and analysis of 27,455 maize full-length cDNAs.</title>
        <authorList>
            <person name="Soderlund C."/>
            <person name="Descour A."/>
            <person name="Kudrna D."/>
            <person name="Bomhoff M."/>
            <person name="Boyd L."/>
            <person name="Currie J."/>
            <person name="Angelova A."/>
            <person name="Collura K."/>
            <person name="Wissotski M."/>
            <person name="Ashley E."/>
            <person name="Morrow D."/>
            <person name="Fernandes J."/>
            <person name="Walbot V."/>
            <person name="Yu Y."/>
        </authorList>
    </citation>
    <scope>NUCLEOTIDE SEQUENCE</scope>
    <source>
        <strain evidence="1">B73</strain>
    </source>
</reference>
<dbReference type="EMBL" id="BT060582">
    <property type="protein sequence ID" value="ACN25279.1"/>
    <property type="molecule type" value="mRNA"/>
</dbReference>
<name>C0HE26_MAIZE</name>
<sequence>MCGGCVPVPACRPGLECGSAAATVNWPSLSSCRVFFFQLSLSLSDSSLLFDKVRPCS</sequence>
<evidence type="ECO:0000313" key="1">
    <source>
        <dbReference type="EMBL" id="ACN25279.1"/>
    </source>
</evidence>
<protein>
    <submittedName>
        <fullName evidence="1">Uncharacterized protein</fullName>
    </submittedName>
</protein>
<accession>C0HE26</accession>
<dbReference type="AlphaFoldDB" id="C0HE26"/>